<proteinExistence type="predicted"/>
<dbReference type="EMBL" id="QFQI01000007">
    <property type="protein sequence ID" value="PZQ59915.1"/>
    <property type="molecule type" value="Genomic_DNA"/>
</dbReference>
<keyword evidence="1 4" id="KW-0812">Transmembrane</keyword>
<dbReference type="Gene3D" id="1.20.1250.20">
    <property type="entry name" value="MFS general substrate transporter like domains"/>
    <property type="match status" value="2"/>
</dbReference>
<feature type="transmembrane region" description="Helical" evidence="4">
    <location>
        <begin position="142"/>
        <end position="165"/>
    </location>
</feature>
<accession>A0A2W5PAK2</accession>
<evidence type="ECO:0000256" key="1">
    <source>
        <dbReference type="ARBA" id="ARBA00022692"/>
    </source>
</evidence>
<feature type="transmembrane region" description="Helical" evidence="4">
    <location>
        <begin position="171"/>
        <end position="190"/>
    </location>
</feature>
<evidence type="ECO:0000256" key="2">
    <source>
        <dbReference type="ARBA" id="ARBA00022989"/>
    </source>
</evidence>
<gene>
    <name evidence="6" type="ORF">DI544_10400</name>
</gene>
<dbReference type="PROSITE" id="PS50850">
    <property type="entry name" value="MFS"/>
    <property type="match status" value="1"/>
</dbReference>
<keyword evidence="3 4" id="KW-0472">Membrane</keyword>
<feature type="transmembrane region" description="Helical" evidence="4">
    <location>
        <begin position="313"/>
        <end position="339"/>
    </location>
</feature>
<evidence type="ECO:0000259" key="5">
    <source>
        <dbReference type="PROSITE" id="PS50850"/>
    </source>
</evidence>
<feature type="transmembrane region" description="Helical" evidence="4">
    <location>
        <begin position="109"/>
        <end position="130"/>
    </location>
</feature>
<dbReference type="PANTHER" id="PTHR23528:SF1">
    <property type="entry name" value="MAJOR FACILITATOR SUPERFAMILY (MFS) PROFILE DOMAIN-CONTAINING PROTEIN"/>
    <property type="match status" value="1"/>
</dbReference>
<evidence type="ECO:0000313" key="7">
    <source>
        <dbReference type="Proteomes" id="UP000249229"/>
    </source>
</evidence>
<dbReference type="Pfam" id="PF07690">
    <property type="entry name" value="MFS_1"/>
    <property type="match status" value="1"/>
</dbReference>
<evidence type="ECO:0000256" key="3">
    <source>
        <dbReference type="ARBA" id="ARBA00023136"/>
    </source>
</evidence>
<feature type="transmembrane region" description="Helical" evidence="4">
    <location>
        <begin position="351"/>
        <end position="370"/>
    </location>
</feature>
<dbReference type="Proteomes" id="UP000249229">
    <property type="component" value="Unassembled WGS sequence"/>
</dbReference>
<dbReference type="AlphaFoldDB" id="A0A2W5PAK2"/>
<name>A0A2W5PAK2_9SPHN</name>
<feature type="transmembrane region" description="Helical" evidence="4">
    <location>
        <begin position="288"/>
        <end position="307"/>
    </location>
</feature>
<feature type="transmembrane region" description="Helical" evidence="4">
    <location>
        <begin position="47"/>
        <end position="72"/>
    </location>
</feature>
<keyword evidence="2 4" id="KW-1133">Transmembrane helix</keyword>
<feature type="transmembrane region" description="Helical" evidence="4">
    <location>
        <begin position="222"/>
        <end position="242"/>
    </location>
</feature>
<dbReference type="SUPFAM" id="SSF103473">
    <property type="entry name" value="MFS general substrate transporter"/>
    <property type="match status" value="1"/>
</dbReference>
<dbReference type="GO" id="GO:0022857">
    <property type="term" value="F:transmembrane transporter activity"/>
    <property type="evidence" value="ECO:0007669"/>
    <property type="project" value="InterPro"/>
</dbReference>
<reference evidence="6 7" key="1">
    <citation type="submission" date="2017-08" db="EMBL/GenBank/DDBJ databases">
        <title>Infants hospitalized years apart are colonized by the same room-sourced microbial strains.</title>
        <authorList>
            <person name="Brooks B."/>
            <person name="Olm M.R."/>
            <person name="Firek B.A."/>
            <person name="Baker R."/>
            <person name="Thomas B.C."/>
            <person name="Morowitz M.J."/>
            <person name="Banfield J.F."/>
        </authorList>
    </citation>
    <scope>NUCLEOTIDE SEQUENCE [LARGE SCALE GENOMIC DNA]</scope>
    <source>
        <strain evidence="6">S2_005_001_R1_22</strain>
    </source>
</reference>
<feature type="transmembrane region" description="Helical" evidence="4">
    <location>
        <begin position="84"/>
        <end position="103"/>
    </location>
</feature>
<evidence type="ECO:0000313" key="6">
    <source>
        <dbReference type="EMBL" id="PZQ59915.1"/>
    </source>
</evidence>
<dbReference type="InterPro" id="IPR011701">
    <property type="entry name" value="MFS"/>
</dbReference>
<comment type="caution">
    <text evidence="6">The sequence shown here is derived from an EMBL/GenBank/DDBJ whole genome shotgun (WGS) entry which is preliminary data.</text>
</comment>
<feature type="transmembrane region" description="Helical" evidence="4">
    <location>
        <begin position="12"/>
        <end position="35"/>
    </location>
</feature>
<sequence length="401" mass="41040">MSRSASPSRLLLPAFGLAYAGAVIGYLPLLSLLLPMKVERIAGDARIGVFTLTMVVGALVASAANVLFGWLSDRSVARGGGRRRWIGGGAAGLVAAYVLVAAAATPVAIIGAVMLFQIAINAILAPLMAIMADEIPDTRRGLAGGLLALGAPGAAAVSALLVALPWLDNDARLACVAVASVAALLPLLVLRRPPIATAAAATDAAPADGEPSGRGSLIVASAARLLVQVAGSALSLYLLYYLQSLAPGTPSAELATQVGTLLTICHVLPLPIALLVGRWSDHARRRKPFLLCAAVTATTGLLVMALVPHPASVTIGFAIHAIGSAVFLSLHSAFAIQLLPDPRHRGRDLGLLNLANTLPALLGPLLTWTLATPRDFTPLLLVLAATTLCGGIAIVPVRGRR</sequence>
<feature type="transmembrane region" description="Helical" evidence="4">
    <location>
        <begin position="376"/>
        <end position="397"/>
    </location>
</feature>
<organism evidence="6 7">
    <name type="scientific">Sphingomonas taxi</name>
    <dbReference type="NCBI Taxonomy" id="1549858"/>
    <lineage>
        <taxon>Bacteria</taxon>
        <taxon>Pseudomonadati</taxon>
        <taxon>Pseudomonadota</taxon>
        <taxon>Alphaproteobacteria</taxon>
        <taxon>Sphingomonadales</taxon>
        <taxon>Sphingomonadaceae</taxon>
        <taxon>Sphingomonas</taxon>
    </lineage>
</organism>
<dbReference type="PANTHER" id="PTHR23528">
    <property type="match status" value="1"/>
</dbReference>
<dbReference type="InterPro" id="IPR020846">
    <property type="entry name" value="MFS_dom"/>
</dbReference>
<protein>
    <submittedName>
        <fullName evidence="6">MFS transporter</fullName>
    </submittedName>
</protein>
<feature type="domain" description="Major facilitator superfamily (MFS) profile" evidence="5">
    <location>
        <begin position="9"/>
        <end position="401"/>
    </location>
</feature>
<feature type="transmembrane region" description="Helical" evidence="4">
    <location>
        <begin position="254"/>
        <end position="276"/>
    </location>
</feature>
<dbReference type="InterPro" id="IPR036259">
    <property type="entry name" value="MFS_trans_sf"/>
</dbReference>
<evidence type="ECO:0000256" key="4">
    <source>
        <dbReference type="SAM" id="Phobius"/>
    </source>
</evidence>